<dbReference type="InterPro" id="IPR045967">
    <property type="entry name" value="HAM1-like_N"/>
</dbReference>
<name>A0A4S8LQ90_DENBC</name>
<dbReference type="EMBL" id="ML179307">
    <property type="protein sequence ID" value="THU91371.1"/>
    <property type="molecule type" value="Genomic_DNA"/>
</dbReference>
<gene>
    <name evidence="2" type="ORF">K435DRAFT_234335</name>
</gene>
<dbReference type="OrthoDB" id="19394at2759"/>
<feature type="domain" description="HAM1-like N-terminal" evidence="1">
    <location>
        <begin position="27"/>
        <end position="87"/>
    </location>
</feature>
<evidence type="ECO:0000313" key="3">
    <source>
        <dbReference type="Proteomes" id="UP000297245"/>
    </source>
</evidence>
<dbReference type="Proteomes" id="UP000297245">
    <property type="component" value="Unassembled WGS sequence"/>
</dbReference>
<keyword evidence="3" id="KW-1185">Reference proteome</keyword>
<reference evidence="2 3" key="1">
    <citation type="journal article" date="2019" name="Nat. Ecol. Evol.">
        <title>Megaphylogeny resolves global patterns of mushroom evolution.</title>
        <authorList>
            <person name="Varga T."/>
            <person name="Krizsan K."/>
            <person name="Foldi C."/>
            <person name="Dima B."/>
            <person name="Sanchez-Garcia M."/>
            <person name="Sanchez-Ramirez S."/>
            <person name="Szollosi G.J."/>
            <person name="Szarkandi J.G."/>
            <person name="Papp V."/>
            <person name="Albert L."/>
            <person name="Andreopoulos W."/>
            <person name="Angelini C."/>
            <person name="Antonin V."/>
            <person name="Barry K.W."/>
            <person name="Bougher N.L."/>
            <person name="Buchanan P."/>
            <person name="Buyck B."/>
            <person name="Bense V."/>
            <person name="Catcheside P."/>
            <person name="Chovatia M."/>
            <person name="Cooper J."/>
            <person name="Damon W."/>
            <person name="Desjardin D."/>
            <person name="Finy P."/>
            <person name="Geml J."/>
            <person name="Haridas S."/>
            <person name="Hughes K."/>
            <person name="Justo A."/>
            <person name="Karasinski D."/>
            <person name="Kautmanova I."/>
            <person name="Kiss B."/>
            <person name="Kocsube S."/>
            <person name="Kotiranta H."/>
            <person name="LaButti K.M."/>
            <person name="Lechner B.E."/>
            <person name="Liimatainen K."/>
            <person name="Lipzen A."/>
            <person name="Lukacs Z."/>
            <person name="Mihaltcheva S."/>
            <person name="Morgado L.N."/>
            <person name="Niskanen T."/>
            <person name="Noordeloos M.E."/>
            <person name="Ohm R.A."/>
            <person name="Ortiz-Santana B."/>
            <person name="Ovrebo C."/>
            <person name="Racz N."/>
            <person name="Riley R."/>
            <person name="Savchenko A."/>
            <person name="Shiryaev A."/>
            <person name="Soop K."/>
            <person name="Spirin V."/>
            <person name="Szebenyi C."/>
            <person name="Tomsovsky M."/>
            <person name="Tulloss R.E."/>
            <person name="Uehling J."/>
            <person name="Grigoriev I.V."/>
            <person name="Vagvolgyi C."/>
            <person name="Papp T."/>
            <person name="Martin F.M."/>
            <person name="Miettinen O."/>
            <person name="Hibbett D.S."/>
            <person name="Nagy L.G."/>
        </authorList>
    </citation>
    <scope>NUCLEOTIDE SEQUENCE [LARGE SCALE GENOMIC DNA]</scope>
    <source>
        <strain evidence="2 3">CBS 962.96</strain>
    </source>
</reference>
<dbReference type="AlphaFoldDB" id="A0A4S8LQ90"/>
<sequence>MLIRLQPILAFFSIFSLPTSKPENSSQTSLVGRDLLSKGLSKAALGLAPDEERLAGVDAAHHGDEFLSKEQEEKKAKAKQVKEEARPMVVKLSRTYKDRRLRQAQLLQLLAWQ</sequence>
<accession>A0A4S8LQ90</accession>
<evidence type="ECO:0000259" key="1">
    <source>
        <dbReference type="Pfam" id="PF19343"/>
    </source>
</evidence>
<organism evidence="2 3">
    <name type="scientific">Dendrothele bispora (strain CBS 962.96)</name>
    <dbReference type="NCBI Taxonomy" id="1314807"/>
    <lineage>
        <taxon>Eukaryota</taxon>
        <taxon>Fungi</taxon>
        <taxon>Dikarya</taxon>
        <taxon>Basidiomycota</taxon>
        <taxon>Agaricomycotina</taxon>
        <taxon>Agaricomycetes</taxon>
        <taxon>Agaricomycetidae</taxon>
        <taxon>Agaricales</taxon>
        <taxon>Agaricales incertae sedis</taxon>
        <taxon>Dendrothele</taxon>
    </lineage>
</organism>
<proteinExistence type="predicted"/>
<dbReference type="Pfam" id="PF19343">
    <property type="entry name" value="HAM1_N"/>
    <property type="match status" value="1"/>
</dbReference>
<protein>
    <recommendedName>
        <fullName evidence="1">HAM1-like N-terminal domain-containing protein</fullName>
    </recommendedName>
</protein>
<evidence type="ECO:0000313" key="2">
    <source>
        <dbReference type="EMBL" id="THU91371.1"/>
    </source>
</evidence>